<reference evidence="3 5" key="1">
    <citation type="submission" date="2022-04" db="EMBL/GenBank/DDBJ databases">
        <title>Chromosome-level reference genomes for two strains of Caenorhabditis briggsae: an improved platform for comparative genomics.</title>
        <authorList>
            <person name="Stevens L."/>
            <person name="Andersen E."/>
        </authorList>
    </citation>
    <scope>NUCLEOTIDE SEQUENCE [LARGE SCALE GENOMIC DNA]</scope>
    <source>
        <strain evidence="3">VX34</strain>
        <tissue evidence="3">Whole-organism</tissue>
    </source>
</reference>
<dbReference type="PANTHER" id="PTHR13542">
    <property type="entry name" value="LSM12 HOMOLOG"/>
    <property type="match status" value="1"/>
</dbReference>
<reference evidence="2 4" key="2">
    <citation type="submission" date="2022-05" db="EMBL/GenBank/DDBJ databases">
        <title>Chromosome-level reference genomes for two strains of Caenorhabditis briggsae: an improved platform for comparative genomics.</title>
        <authorList>
            <person name="Stevens L."/>
            <person name="Andersen E.C."/>
        </authorList>
    </citation>
    <scope>NUCLEOTIDE SEQUENCE [LARGE SCALE GENOMIC DNA]</scope>
    <source>
        <strain evidence="2">QX1410_ONT</strain>
        <tissue evidence="2">Whole-organism</tissue>
    </source>
</reference>
<organism evidence="2 4">
    <name type="scientific">Caenorhabditis briggsae</name>
    <dbReference type="NCBI Taxonomy" id="6238"/>
    <lineage>
        <taxon>Eukaryota</taxon>
        <taxon>Metazoa</taxon>
        <taxon>Ecdysozoa</taxon>
        <taxon>Nematoda</taxon>
        <taxon>Chromadorea</taxon>
        <taxon>Rhabditida</taxon>
        <taxon>Rhabditina</taxon>
        <taxon>Rhabditomorpha</taxon>
        <taxon>Rhabditoidea</taxon>
        <taxon>Rhabditidae</taxon>
        <taxon>Peloderinae</taxon>
        <taxon>Caenorhabditis</taxon>
    </lineage>
</organism>
<dbReference type="Proteomes" id="UP000829354">
    <property type="component" value="Chromosome III"/>
</dbReference>
<dbReference type="Pfam" id="PF09793">
    <property type="entry name" value="AD"/>
    <property type="match status" value="1"/>
</dbReference>
<keyword evidence="5" id="KW-1185">Reference proteome</keyword>
<proteinExistence type="predicted"/>
<dbReference type="EMBL" id="CP092622">
    <property type="protein sequence ID" value="UMM22768.1"/>
    <property type="molecule type" value="Genomic_DNA"/>
</dbReference>
<name>A0AAE9DAZ7_CAEBR</name>
<dbReference type="InterPro" id="IPR019181">
    <property type="entry name" value="LSM12_ABD"/>
</dbReference>
<dbReference type="AlphaFoldDB" id="A0AAE9DAZ7"/>
<dbReference type="SMART" id="SM00995">
    <property type="entry name" value="AD"/>
    <property type="match status" value="1"/>
</dbReference>
<dbReference type="InterPro" id="IPR039683">
    <property type="entry name" value="Lsm12-like"/>
</dbReference>
<evidence type="ECO:0000313" key="2">
    <source>
        <dbReference type="EMBL" id="ULU00083.1"/>
    </source>
</evidence>
<evidence type="ECO:0000313" key="5">
    <source>
        <dbReference type="Proteomes" id="UP000829354"/>
    </source>
</evidence>
<gene>
    <name evidence="2" type="ORF">L3Y34_000960</name>
    <name evidence="3" type="ORF">L5515_003815</name>
</gene>
<sequence length="210" mass="22849">MVACKVEEADAGVGATVKVETGNGLVSEGIVISFDKARNLQMLVLDTKEIASSKPIIRIFNSKNLKNVKVVSQPVDESAKHAQEKMSQFTMNNPLTGNKTTDRLVKTLGEMRPSVMKSNVPINGQQAYLQLKLTIADTHWAGENIRVMGHVLVKKPYNVDSVTKDTTAPGYEESRANTALLQVKKILSKPLAENAPRHPLDFTIGAVVGN</sequence>
<dbReference type="EMBL" id="CP090893">
    <property type="protein sequence ID" value="ULU00083.1"/>
    <property type="molecule type" value="Genomic_DNA"/>
</dbReference>
<dbReference type="InterPro" id="IPR047574">
    <property type="entry name" value="AD"/>
</dbReference>
<evidence type="ECO:0000313" key="4">
    <source>
        <dbReference type="Proteomes" id="UP000827892"/>
    </source>
</evidence>
<protein>
    <recommendedName>
        <fullName evidence="1">AD domain-containing protein</fullName>
    </recommendedName>
</protein>
<accession>A0AAE9DAZ7</accession>
<evidence type="ECO:0000313" key="3">
    <source>
        <dbReference type="EMBL" id="UMM22768.1"/>
    </source>
</evidence>
<dbReference type="Proteomes" id="UP000827892">
    <property type="component" value="Chromosome III"/>
</dbReference>
<evidence type="ECO:0000259" key="1">
    <source>
        <dbReference type="PROSITE" id="PS52001"/>
    </source>
</evidence>
<dbReference type="PROSITE" id="PS52001">
    <property type="entry name" value="AD"/>
    <property type="match status" value="1"/>
</dbReference>
<feature type="domain" description="AD" evidence="1">
    <location>
        <begin position="93"/>
        <end position="195"/>
    </location>
</feature>